<feature type="coiled-coil region" evidence="1">
    <location>
        <begin position="237"/>
        <end position="275"/>
    </location>
</feature>
<evidence type="ECO:0000313" key="3">
    <source>
        <dbReference type="EMBL" id="SDX56378.1"/>
    </source>
</evidence>
<proteinExistence type="predicted"/>
<keyword evidence="1" id="KW-0175">Coiled coil</keyword>
<evidence type="ECO:0000313" key="4">
    <source>
        <dbReference type="Proteomes" id="UP000198539"/>
    </source>
</evidence>
<gene>
    <name evidence="3" type="ORF">SAMN04488238_11020</name>
</gene>
<feature type="coiled-coil region" evidence="1">
    <location>
        <begin position="353"/>
        <end position="551"/>
    </location>
</feature>
<dbReference type="STRING" id="564137.SAMN04488238_11020"/>
<name>A0A1H3CR52_9RHOB</name>
<reference evidence="3 4" key="1">
    <citation type="submission" date="2016-10" db="EMBL/GenBank/DDBJ databases">
        <authorList>
            <person name="de Groot N.N."/>
        </authorList>
    </citation>
    <scope>NUCLEOTIDE SEQUENCE [LARGE SCALE GENOMIC DNA]</scope>
    <source>
        <strain evidence="3 4">CGMCC 1.8894</strain>
    </source>
</reference>
<dbReference type="OrthoDB" id="7873849at2"/>
<dbReference type="AlphaFoldDB" id="A0A1H3CR52"/>
<keyword evidence="4" id="KW-1185">Reference proteome</keyword>
<feature type="region of interest" description="Disordered" evidence="2">
    <location>
        <begin position="626"/>
        <end position="662"/>
    </location>
</feature>
<sequence length="662" mass="71484">MTEHDKTPSGPRNVIHIGMGSSERLVALQDLDAGKLILIEAEAAQAATLARQAVNRTELHVIHAAIGPVDGAAKLQCWNLARLNSLHEPTPLLHTLFPGLRLKDRQSVPVLTPDQLGARIDEIEGTGGIAPPLHLILEVPGHELATLQAWKAADLLERTDQIELHAPEDILYVGALPRSDLEDWLVAEGFSVTSQDTEDPDWTILHLRIDRTVRALSRAEVRIAELTALSTTRDAALKAAEDRATRFEKALVDAKAAAETQAKALTERNTALKASEDRATTFEKALAETKAAAETQAKALAERDTALKASEDRAATFEKALAEAKAAAEIQAKALAERDATLKASADRAATFEKALADAKAKAETQAKALAERDTALKASEDRAATFEKELADAKAAAEIQAKALAERDATLKASEDRAATFEKALAETKAAAETQTKALAERNATLKASEDRATTFEKELADAKAKAETHAKALAERDTALKASEDRAATFEKALTEAKAKAETQAKALAERDTALKASEGRATTFEKALADAKAKTEAKEKSLAALRDRNAQLADDVQRSLFDQRKLAQDLGFAVRVQERLDTDLRDLRGQYTQLLTTKQQQENLLRQLTPRLQRAAEELQALSVGTSTTSQIRKPVADPASIEATSKRSGGSQRSKRKG</sequence>
<organism evidence="3 4">
    <name type="scientific">Roseicitreum antarcticum</name>
    <dbReference type="NCBI Taxonomy" id="564137"/>
    <lineage>
        <taxon>Bacteria</taxon>
        <taxon>Pseudomonadati</taxon>
        <taxon>Pseudomonadota</taxon>
        <taxon>Alphaproteobacteria</taxon>
        <taxon>Rhodobacterales</taxon>
        <taxon>Paracoccaceae</taxon>
        <taxon>Roseicitreum</taxon>
    </lineage>
</organism>
<accession>A0A1H3CR52</accession>
<dbReference type="EMBL" id="FNOM01000010">
    <property type="protein sequence ID" value="SDX56378.1"/>
    <property type="molecule type" value="Genomic_DNA"/>
</dbReference>
<evidence type="ECO:0000256" key="1">
    <source>
        <dbReference type="SAM" id="Coils"/>
    </source>
</evidence>
<dbReference type="Proteomes" id="UP000198539">
    <property type="component" value="Unassembled WGS sequence"/>
</dbReference>
<dbReference type="RefSeq" id="WP_092891495.1">
    <property type="nucleotide sequence ID" value="NZ_FNOM01000010.1"/>
</dbReference>
<feature type="compositionally biased region" description="Polar residues" evidence="2">
    <location>
        <begin position="626"/>
        <end position="635"/>
    </location>
</feature>
<evidence type="ECO:0000256" key="2">
    <source>
        <dbReference type="SAM" id="MobiDB-lite"/>
    </source>
</evidence>
<protein>
    <submittedName>
        <fullName evidence="3">Uncharacterized protein</fullName>
    </submittedName>
</protein>